<name>A0A345V618_PSEFL</name>
<reference evidence="2 3" key="1">
    <citation type="submission" date="2017-07" db="EMBL/GenBank/DDBJ databases">
        <title>Genome sequence of Pseudomonas NEP1.</title>
        <authorList>
            <person name="Nascimento F.X."/>
        </authorList>
    </citation>
    <scope>NUCLEOTIDE SEQUENCE [LARGE SCALE GENOMIC DNA]</scope>
    <source>
        <strain evidence="2 3">NEP1</strain>
    </source>
</reference>
<feature type="transmembrane region" description="Helical" evidence="1">
    <location>
        <begin position="248"/>
        <end position="273"/>
    </location>
</feature>
<dbReference type="AlphaFoldDB" id="A0A345V618"/>
<dbReference type="InterPro" id="IPR011049">
    <property type="entry name" value="Serralysin-like_metalloprot_C"/>
</dbReference>
<evidence type="ECO:0000313" key="3">
    <source>
        <dbReference type="Proteomes" id="UP000254535"/>
    </source>
</evidence>
<feature type="transmembrane region" description="Helical" evidence="1">
    <location>
        <begin position="279"/>
        <end position="297"/>
    </location>
</feature>
<dbReference type="Gene3D" id="2.150.10.10">
    <property type="entry name" value="Serralysin-like metalloprotease, C-terminal"/>
    <property type="match status" value="1"/>
</dbReference>
<evidence type="ECO:0008006" key="4">
    <source>
        <dbReference type="Google" id="ProtNLM"/>
    </source>
</evidence>
<proteinExistence type="predicted"/>
<protein>
    <recommendedName>
        <fullName evidence="4">Calcium-binding protein</fullName>
    </recommendedName>
</protein>
<evidence type="ECO:0000256" key="1">
    <source>
        <dbReference type="SAM" id="Phobius"/>
    </source>
</evidence>
<accession>A0A345V618</accession>
<dbReference type="SUPFAM" id="SSF51120">
    <property type="entry name" value="beta-Roll"/>
    <property type="match status" value="1"/>
</dbReference>
<keyword evidence="1" id="KW-1133">Transmembrane helix</keyword>
<keyword evidence="1" id="KW-0472">Membrane</keyword>
<organism evidence="2 3">
    <name type="scientific">Pseudomonas fluorescens</name>
    <dbReference type="NCBI Taxonomy" id="294"/>
    <lineage>
        <taxon>Bacteria</taxon>
        <taxon>Pseudomonadati</taxon>
        <taxon>Pseudomonadota</taxon>
        <taxon>Gammaproteobacteria</taxon>
        <taxon>Pseudomonadales</taxon>
        <taxon>Pseudomonadaceae</taxon>
        <taxon>Pseudomonas</taxon>
    </lineage>
</organism>
<sequence length="1097" mass="121367">MRFGEVTASRQTLASLGAQIDGQAISAANTYFPVPDQSFTDGLAFDPLQVEQRIRSVDGPDRQHVPDLLYEIVTQRSPDAPPLMREMPAGDAADPMNRINRLLTATQRLDIRRSPLTENLPTWVDKSKSRGMTGMGVGMQAYGLYSAYMGALDAYKRGEMGEFWLNVGAGVSEIISLGVEYALGKSGEKMIRRGYETFEKFGKTSTGKWLSRGAGLIASVITLPFDIYTAIKSFNDAAKAKGKEAQDLYVAGGLSVFSGALSLALGCAALMGFQAAGPVGIAAAALMIVGARVYGAARMVDDIDDYIELTVNERWRAGWFAFTGQQQDQAVMDRYLIAKTTSDYAKALKTRSLSWLDNELKESVDAIVDGRYEVKLQPTRVYRYEWDTSKGEAPYKTENLPVIQDIDDTYDASKGLPVADDLVTKGVSHPDKGVFWSLGGGLDTVQGVKDKPNFFSYSTGRKALSGGDKNDSFLFQSASENLSSDPIGASELSGGEGIDLLWLQGKHRHEDHIAEPPRHKGYDVDLKNGRLSLLPVDPAQEPVLHSTLGSIEKVETLAGAVNRVTGSDQADTITANGNDHIEAGAGDDLVSVRGLHAVVDGGSGNDVYYLDPSSLKVSIREDGREPSNVYLGVTLEAIQRWFIRNEGMVVESLRDDDFRTPLRELTCEAVYRNLDGKRSLQNDKWVFITQDGYHLQPIWPEVIEESGDLTLSVAILSAGTAKASPVQVNDRPYRLSDKPHSNYFVTRQSRHTILMAPQNGKPAHSTLYIDYDSTEINEVRAIYTVTKTEHGAFTFLTYTNMHFDLTFKQGGGMLSLHGAVREHPGRKTDRGAGIMASGWHLNHSLTLVMRDNTSYRLDYPHNSYLNDARHPGYTSVQSPVSLRERAGRYIFVRPSVERRTLKTTAQRVEFRDAEHNATYWLEGRASTYELLPASHTSIRLSTAQADARVSGSSTWHIHTQHLQEQITQRDLVIKDNLLRIGSIQVHLPDSNDPALPIETIEVMISSGNCYRVNALFELIGLYAVDARSYPSIEAIDRDIQDHHQRDELETSQVKVRNIRLLDTSPGKIIYNPETRIWSTEDAPLRSIPIGHLIIVKE</sequence>
<keyword evidence="1" id="KW-0812">Transmembrane</keyword>
<dbReference type="EMBL" id="CP022313">
    <property type="protein sequence ID" value="AXJ08170.1"/>
    <property type="molecule type" value="Genomic_DNA"/>
</dbReference>
<gene>
    <name evidence="2" type="ORF">CFN16_24235</name>
</gene>
<dbReference type="Proteomes" id="UP000254535">
    <property type="component" value="Chromosome"/>
</dbReference>
<evidence type="ECO:0000313" key="2">
    <source>
        <dbReference type="EMBL" id="AXJ08170.1"/>
    </source>
</evidence>